<feature type="signal peptide" evidence="6">
    <location>
        <begin position="1"/>
        <end position="17"/>
    </location>
</feature>
<evidence type="ECO:0000256" key="1">
    <source>
        <dbReference type="ARBA" id="ARBA00007664"/>
    </source>
</evidence>
<dbReference type="Pfam" id="PF00089">
    <property type="entry name" value="Trypsin"/>
    <property type="match status" value="1"/>
</dbReference>
<dbReference type="Gene3D" id="2.40.10.10">
    <property type="entry name" value="Trypsin-like serine proteases"/>
    <property type="match status" value="1"/>
</dbReference>
<keyword evidence="3" id="KW-0378">Hydrolase</keyword>
<feature type="chain" id="PRO_5040197841" description="Peptidase S1 domain-containing protein" evidence="6">
    <location>
        <begin position="18"/>
        <end position="264"/>
    </location>
</feature>
<dbReference type="PRINTS" id="PR00722">
    <property type="entry name" value="CHYMOTRYPSIN"/>
</dbReference>
<evidence type="ECO:0000256" key="5">
    <source>
        <dbReference type="ARBA" id="ARBA00023157"/>
    </source>
</evidence>
<dbReference type="InterPro" id="IPR043504">
    <property type="entry name" value="Peptidase_S1_PA_chymotrypsin"/>
</dbReference>
<proteinExistence type="inferred from homology"/>
<accession>A0A9P0TI04</accession>
<dbReference type="SMART" id="SM00020">
    <property type="entry name" value="Tryp_SPc"/>
    <property type="match status" value="1"/>
</dbReference>
<comment type="caution">
    <text evidence="8">The sequence shown here is derived from an EMBL/GenBank/DDBJ whole genome shotgun (WGS) entry which is preliminary data.</text>
</comment>
<comment type="similarity">
    <text evidence="1">Belongs to the peptidase S1 family.</text>
</comment>
<dbReference type="InterPro" id="IPR001314">
    <property type="entry name" value="Peptidase_S1A"/>
</dbReference>
<dbReference type="InterPro" id="IPR050430">
    <property type="entry name" value="Peptidase_S1"/>
</dbReference>
<dbReference type="InterPro" id="IPR001254">
    <property type="entry name" value="Trypsin_dom"/>
</dbReference>
<dbReference type="PANTHER" id="PTHR24276">
    <property type="entry name" value="POLYSERASE-RELATED"/>
    <property type="match status" value="1"/>
</dbReference>
<protein>
    <recommendedName>
        <fullName evidence="7">Peptidase S1 domain-containing protein</fullName>
    </recommendedName>
</protein>
<keyword evidence="2" id="KW-0645">Protease</keyword>
<dbReference type="GO" id="GO:0006508">
    <property type="term" value="P:proteolysis"/>
    <property type="evidence" value="ECO:0007669"/>
    <property type="project" value="UniProtKB-KW"/>
</dbReference>
<keyword evidence="4" id="KW-0720">Serine protease</keyword>
<dbReference type="AlphaFoldDB" id="A0A9P0TI04"/>
<dbReference type="PANTHER" id="PTHR24276:SF91">
    <property type="entry name" value="AT26814P-RELATED"/>
    <property type="match status" value="1"/>
</dbReference>
<dbReference type="EMBL" id="CALOZG010000005">
    <property type="protein sequence ID" value="CAH4027454.1"/>
    <property type="molecule type" value="Genomic_DNA"/>
</dbReference>
<keyword evidence="5" id="KW-1015">Disulfide bond</keyword>
<evidence type="ECO:0000313" key="8">
    <source>
        <dbReference type="EMBL" id="CAH4027454.1"/>
    </source>
</evidence>
<keyword evidence="9" id="KW-1185">Reference proteome</keyword>
<evidence type="ECO:0000256" key="3">
    <source>
        <dbReference type="ARBA" id="ARBA00022801"/>
    </source>
</evidence>
<evidence type="ECO:0000256" key="4">
    <source>
        <dbReference type="ARBA" id="ARBA00022825"/>
    </source>
</evidence>
<evidence type="ECO:0000256" key="6">
    <source>
        <dbReference type="SAM" id="SignalP"/>
    </source>
</evidence>
<name>A0A9P0TI04_PIEBR</name>
<reference evidence="8" key="1">
    <citation type="submission" date="2022-05" db="EMBL/GenBank/DDBJ databases">
        <authorList>
            <person name="Okamura Y."/>
        </authorList>
    </citation>
    <scope>NUCLEOTIDE SEQUENCE</scope>
</reference>
<sequence length="264" mass="28321">MKVLFILSVFIITRCDGKSTSLTSRIGGGSVGDIGNYPFATSLLRQQGEVFRHQCGGTIISNNAILTAASCFFTGSTVDDAFLWRARVGSSYSNRLGLIHIIRRITTHPDFQQITRVNDVAVVRPTIPLTYGETVQAAYIAGGAYSLPTAEAVQAIGWGVPSTNGVISSDLRETTIWVTDFATCVSRYSELNFTVTDNMLCAGWLGVGIRGQCEGDTGSPLLHNNVVVGVFSYSEGCASLRYPGVNTKVASYSRWIEDAAVAAL</sequence>
<evidence type="ECO:0000256" key="2">
    <source>
        <dbReference type="ARBA" id="ARBA00022670"/>
    </source>
</evidence>
<gene>
    <name evidence="8" type="ORF">PIBRA_LOCUS4663</name>
</gene>
<dbReference type="Proteomes" id="UP001152562">
    <property type="component" value="Unassembled WGS sequence"/>
</dbReference>
<keyword evidence="6" id="KW-0732">Signal</keyword>
<feature type="domain" description="Peptidase S1" evidence="7">
    <location>
        <begin position="26"/>
        <end position="261"/>
    </location>
</feature>
<dbReference type="PROSITE" id="PS50240">
    <property type="entry name" value="TRYPSIN_DOM"/>
    <property type="match status" value="1"/>
</dbReference>
<evidence type="ECO:0000259" key="7">
    <source>
        <dbReference type="PROSITE" id="PS50240"/>
    </source>
</evidence>
<dbReference type="GO" id="GO:0004252">
    <property type="term" value="F:serine-type endopeptidase activity"/>
    <property type="evidence" value="ECO:0007669"/>
    <property type="project" value="InterPro"/>
</dbReference>
<dbReference type="CDD" id="cd00190">
    <property type="entry name" value="Tryp_SPc"/>
    <property type="match status" value="1"/>
</dbReference>
<dbReference type="SUPFAM" id="SSF50494">
    <property type="entry name" value="Trypsin-like serine proteases"/>
    <property type="match status" value="1"/>
</dbReference>
<evidence type="ECO:0000313" key="9">
    <source>
        <dbReference type="Proteomes" id="UP001152562"/>
    </source>
</evidence>
<dbReference type="InterPro" id="IPR009003">
    <property type="entry name" value="Peptidase_S1_PA"/>
</dbReference>
<organism evidence="8 9">
    <name type="scientific">Pieris brassicae</name>
    <name type="common">White butterfly</name>
    <name type="synonym">Large white butterfly</name>
    <dbReference type="NCBI Taxonomy" id="7116"/>
    <lineage>
        <taxon>Eukaryota</taxon>
        <taxon>Metazoa</taxon>
        <taxon>Ecdysozoa</taxon>
        <taxon>Arthropoda</taxon>
        <taxon>Hexapoda</taxon>
        <taxon>Insecta</taxon>
        <taxon>Pterygota</taxon>
        <taxon>Neoptera</taxon>
        <taxon>Endopterygota</taxon>
        <taxon>Lepidoptera</taxon>
        <taxon>Glossata</taxon>
        <taxon>Ditrysia</taxon>
        <taxon>Papilionoidea</taxon>
        <taxon>Pieridae</taxon>
        <taxon>Pierinae</taxon>
        <taxon>Pieris</taxon>
    </lineage>
</organism>